<dbReference type="PROSITE" id="PS51257">
    <property type="entry name" value="PROKAR_LIPOPROTEIN"/>
    <property type="match status" value="1"/>
</dbReference>
<dbReference type="InterPro" id="IPR050491">
    <property type="entry name" value="AmpC-like"/>
</dbReference>
<sequence>MKTYKKLLLLLFFAFFLLAACERDETINPNQDLIQQMKSVTDSMVRHAGVTGVVALVVDHKKGIDWLYTAGFSDRSGQSPMDGNHIFRIGSATKTMTGTVLLQLVDEGQLSLEDKLSDFFPEFPRSKEVTVAMLCNMTSGIFNYTDEDGWGYEFTVNPAREWTPRDLVEIGFSHGYDFDPGTDWHYSNTNTIILGMIIEKLTGNSLQDEVENRLLNPLKLNQTALLTGGTALPGHHCKGYVWDDDLDDYTDISNAFDVSWAWAAGSAYSTPRELQKYVQTLVEGGFLSKDLQQKRVTEMRLLGPDIYYGYAMLKRGSFYGHNGALPGYTTSMYHSKVKKCTIIIYFNCLTEIHPDVLFYRFTNILIDEE</sequence>
<keyword evidence="2" id="KW-0378">Hydrolase</keyword>
<dbReference type="AlphaFoldDB" id="A0A644WH42"/>
<dbReference type="PANTHER" id="PTHR46825">
    <property type="entry name" value="D-ALANYL-D-ALANINE-CARBOXYPEPTIDASE/ENDOPEPTIDASE AMPH"/>
    <property type="match status" value="1"/>
</dbReference>
<dbReference type="InterPro" id="IPR001466">
    <property type="entry name" value="Beta-lactam-related"/>
</dbReference>
<gene>
    <name evidence="2" type="primary">dap_20</name>
    <name evidence="2" type="ORF">SDC9_49073</name>
</gene>
<reference evidence="2" key="1">
    <citation type="submission" date="2019-08" db="EMBL/GenBank/DDBJ databases">
        <authorList>
            <person name="Kucharzyk K."/>
            <person name="Murdoch R.W."/>
            <person name="Higgins S."/>
            <person name="Loffler F."/>
        </authorList>
    </citation>
    <scope>NUCLEOTIDE SEQUENCE</scope>
</reference>
<evidence type="ECO:0000259" key="1">
    <source>
        <dbReference type="Pfam" id="PF00144"/>
    </source>
</evidence>
<organism evidence="2">
    <name type="scientific">bioreactor metagenome</name>
    <dbReference type="NCBI Taxonomy" id="1076179"/>
    <lineage>
        <taxon>unclassified sequences</taxon>
        <taxon>metagenomes</taxon>
        <taxon>ecological metagenomes</taxon>
    </lineage>
</organism>
<feature type="domain" description="Beta-lactamase-related" evidence="1">
    <location>
        <begin position="44"/>
        <end position="351"/>
    </location>
</feature>
<keyword evidence="2" id="KW-0645">Protease</keyword>
<dbReference type="SUPFAM" id="SSF56601">
    <property type="entry name" value="beta-lactamase/transpeptidase-like"/>
    <property type="match status" value="1"/>
</dbReference>
<keyword evidence="2" id="KW-0031">Aminopeptidase</keyword>
<dbReference type="Pfam" id="PF00144">
    <property type="entry name" value="Beta-lactamase"/>
    <property type="match status" value="1"/>
</dbReference>
<dbReference type="InterPro" id="IPR012338">
    <property type="entry name" value="Beta-lactam/transpept-like"/>
</dbReference>
<name>A0A644WH42_9ZZZZ</name>
<dbReference type="EC" id="3.4.11.19" evidence="2"/>
<dbReference type="EMBL" id="VSSQ01000900">
    <property type="protein sequence ID" value="MPM02818.1"/>
    <property type="molecule type" value="Genomic_DNA"/>
</dbReference>
<dbReference type="Gene3D" id="3.40.710.10">
    <property type="entry name" value="DD-peptidase/beta-lactamase superfamily"/>
    <property type="match status" value="1"/>
</dbReference>
<dbReference type="PANTHER" id="PTHR46825:SF7">
    <property type="entry name" value="D-ALANYL-D-ALANINE CARBOXYPEPTIDASE"/>
    <property type="match status" value="1"/>
</dbReference>
<accession>A0A644WH42</accession>
<dbReference type="GO" id="GO:0004177">
    <property type="term" value="F:aminopeptidase activity"/>
    <property type="evidence" value="ECO:0007669"/>
    <property type="project" value="UniProtKB-KW"/>
</dbReference>
<proteinExistence type="predicted"/>
<evidence type="ECO:0000313" key="2">
    <source>
        <dbReference type="EMBL" id="MPM02818.1"/>
    </source>
</evidence>
<protein>
    <submittedName>
        <fullName evidence="2">D-aminopeptidase</fullName>
        <ecNumber evidence="2">3.4.11.19</ecNumber>
    </submittedName>
</protein>
<comment type="caution">
    <text evidence="2">The sequence shown here is derived from an EMBL/GenBank/DDBJ whole genome shotgun (WGS) entry which is preliminary data.</text>
</comment>